<protein>
    <submittedName>
        <fullName evidence="2">Flp pilus assembly protein CpaB</fullName>
    </submittedName>
</protein>
<feature type="domain" description="SAF" evidence="1">
    <location>
        <begin position="17"/>
        <end position="81"/>
    </location>
</feature>
<proteinExistence type="predicted"/>
<dbReference type="Proteomes" id="UP000639051">
    <property type="component" value="Unassembled WGS sequence"/>
</dbReference>
<evidence type="ECO:0000313" key="3">
    <source>
        <dbReference type="Proteomes" id="UP000639051"/>
    </source>
</evidence>
<gene>
    <name evidence="2" type="ORF">JJE72_03905</name>
</gene>
<evidence type="ECO:0000313" key="2">
    <source>
        <dbReference type="EMBL" id="MBL0704649.1"/>
    </source>
</evidence>
<accession>A0ABS1JZF1</accession>
<keyword evidence="3" id="KW-1185">Reference proteome</keyword>
<organism evidence="2 3">
    <name type="scientific">Sinomonas cellulolyticus</name>
    <dbReference type="NCBI Taxonomy" id="2801916"/>
    <lineage>
        <taxon>Bacteria</taxon>
        <taxon>Bacillati</taxon>
        <taxon>Actinomycetota</taxon>
        <taxon>Actinomycetes</taxon>
        <taxon>Micrococcales</taxon>
        <taxon>Micrococcaceae</taxon>
        <taxon>Sinomonas</taxon>
    </lineage>
</organism>
<dbReference type="Pfam" id="PF16976">
    <property type="entry name" value="RcpC"/>
    <property type="match status" value="1"/>
</dbReference>
<dbReference type="InterPro" id="IPR031571">
    <property type="entry name" value="RcpC_dom"/>
</dbReference>
<dbReference type="CDD" id="cd11614">
    <property type="entry name" value="SAF_CpaB_FlgA_like"/>
    <property type="match status" value="1"/>
</dbReference>
<sequence length="229" mass="23340">MYVNGADARAMAGTETQDVYVVQKSIPTGTAAGSLGSSIAKKPVPKAVIASDAVTDIGQIQGKVAGVSLEPGEQLLTTRFVAPGSLNGPGRATVPDGMQEVTVRLPIERVVGGTLSAGDTVGVFVSFAKEDNVPAQTQLEFHKVLVTGIQMTSGAAAQNNATAAPQQSGGGIGGSGSSTGEYLVTIARSAADAEKIVFATEFGKVYLSKEPSTAAENNNGVVDRTKVFR</sequence>
<reference evidence="2 3" key="1">
    <citation type="submission" date="2021-01" db="EMBL/GenBank/DDBJ databases">
        <title>Genome public.</title>
        <authorList>
            <person name="Liu C."/>
            <person name="Sun Q."/>
        </authorList>
    </citation>
    <scope>NUCLEOTIDE SEQUENCE [LARGE SCALE GENOMIC DNA]</scope>
    <source>
        <strain evidence="2 3">JC656</strain>
    </source>
</reference>
<dbReference type="SMART" id="SM00858">
    <property type="entry name" value="SAF"/>
    <property type="match status" value="1"/>
</dbReference>
<dbReference type="EMBL" id="JAERRC010000012">
    <property type="protein sequence ID" value="MBL0704649.1"/>
    <property type="molecule type" value="Genomic_DNA"/>
</dbReference>
<evidence type="ECO:0000259" key="1">
    <source>
        <dbReference type="SMART" id="SM00858"/>
    </source>
</evidence>
<dbReference type="InterPro" id="IPR013974">
    <property type="entry name" value="SAF"/>
</dbReference>
<comment type="caution">
    <text evidence="2">The sequence shown here is derived from an EMBL/GenBank/DDBJ whole genome shotgun (WGS) entry which is preliminary data.</text>
</comment>
<name>A0ABS1JZF1_9MICC</name>